<name>A0A6M3L1P5_9ZZZZ</name>
<dbReference type="EMBL" id="MT142779">
    <property type="protein sequence ID" value="QJA88456.1"/>
    <property type="molecule type" value="Genomic_DNA"/>
</dbReference>
<proteinExistence type="predicted"/>
<accession>A0A6M3L1P5</accession>
<reference evidence="2" key="1">
    <citation type="submission" date="2020-03" db="EMBL/GenBank/DDBJ databases">
        <title>The deep terrestrial virosphere.</title>
        <authorList>
            <person name="Holmfeldt K."/>
            <person name="Nilsson E."/>
            <person name="Simone D."/>
            <person name="Lopez-Fernandez M."/>
            <person name="Wu X."/>
            <person name="de Brujin I."/>
            <person name="Lundin D."/>
            <person name="Andersson A."/>
            <person name="Bertilsson S."/>
            <person name="Dopson M."/>
        </authorList>
    </citation>
    <scope>NUCLEOTIDE SEQUENCE</scope>
    <source>
        <strain evidence="1">MM415A01024</strain>
        <strain evidence="2">MM415B02762</strain>
    </source>
</reference>
<dbReference type="EMBL" id="MT142350">
    <property type="protein sequence ID" value="QJA78720.1"/>
    <property type="molecule type" value="Genomic_DNA"/>
</dbReference>
<evidence type="ECO:0000313" key="1">
    <source>
        <dbReference type="EMBL" id="QJA78720.1"/>
    </source>
</evidence>
<protein>
    <submittedName>
        <fullName evidence="2">Uncharacterized protein</fullName>
    </submittedName>
</protein>
<organism evidence="2">
    <name type="scientific">viral metagenome</name>
    <dbReference type="NCBI Taxonomy" id="1070528"/>
    <lineage>
        <taxon>unclassified sequences</taxon>
        <taxon>metagenomes</taxon>
        <taxon>organismal metagenomes</taxon>
    </lineage>
</organism>
<sequence length="194" mass="20416">MGRYYKRVRSAGGVTAASATDITLDIPGSKYGELAILAFWVTASESATADKLYFMKSLATTTMKGAMASGVSTVTLAALPALGSNAIASGDLLAIQMDDDTYHFTLLSGTSTTSVWAIGTALDDTVASGNAVYWLGLYSDTGHFKYQLTASTQSTKELASGLFYSGGKGYPMRVFHDNAGSVPGRIDLVTWAYV</sequence>
<dbReference type="AlphaFoldDB" id="A0A6M3L1P5"/>
<evidence type="ECO:0000313" key="2">
    <source>
        <dbReference type="EMBL" id="QJA88456.1"/>
    </source>
</evidence>
<gene>
    <name evidence="1" type="ORF">MM415A01024_0014</name>
    <name evidence="2" type="ORF">MM415B02762_0010</name>
</gene>